<organism evidence="2 3">
    <name type="scientific">Oculimacula yallundae</name>
    <dbReference type="NCBI Taxonomy" id="86028"/>
    <lineage>
        <taxon>Eukaryota</taxon>
        <taxon>Fungi</taxon>
        <taxon>Dikarya</taxon>
        <taxon>Ascomycota</taxon>
        <taxon>Pezizomycotina</taxon>
        <taxon>Leotiomycetes</taxon>
        <taxon>Helotiales</taxon>
        <taxon>Ploettnerulaceae</taxon>
        <taxon>Oculimacula</taxon>
    </lineage>
</organism>
<dbReference type="PANTHER" id="PTHR34883">
    <property type="entry name" value="SERINE-RICH PROTEIN, PUTATIVE-RELATED-RELATED"/>
    <property type="match status" value="1"/>
</dbReference>
<dbReference type="CDD" id="cd00920">
    <property type="entry name" value="Cupredoxin"/>
    <property type="match status" value="1"/>
</dbReference>
<reference evidence="2 3" key="1">
    <citation type="journal article" date="2024" name="Commun. Biol.">
        <title>Comparative genomic analysis of thermophilic fungi reveals convergent evolutionary adaptations and gene losses.</title>
        <authorList>
            <person name="Steindorff A.S."/>
            <person name="Aguilar-Pontes M.V."/>
            <person name="Robinson A.J."/>
            <person name="Andreopoulos B."/>
            <person name="LaButti K."/>
            <person name="Kuo A."/>
            <person name="Mondo S."/>
            <person name="Riley R."/>
            <person name="Otillar R."/>
            <person name="Haridas S."/>
            <person name="Lipzen A."/>
            <person name="Grimwood J."/>
            <person name="Schmutz J."/>
            <person name="Clum A."/>
            <person name="Reid I.D."/>
            <person name="Moisan M.C."/>
            <person name="Butler G."/>
            <person name="Nguyen T.T.M."/>
            <person name="Dewar K."/>
            <person name="Conant G."/>
            <person name="Drula E."/>
            <person name="Henrissat B."/>
            <person name="Hansel C."/>
            <person name="Singer S."/>
            <person name="Hutchinson M.I."/>
            <person name="de Vries R.P."/>
            <person name="Natvig D.O."/>
            <person name="Powell A.J."/>
            <person name="Tsang A."/>
            <person name="Grigoriev I.V."/>
        </authorList>
    </citation>
    <scope>NUCLEOTIDE SEQUENCE [LARGE SCALE GENOMIC DNA]</scope>
    <source>
        <strain evidence="2 3">CBS 494.80</strain>
    </source>
</reference>
<accession>A0ABR4C3F0</accession>
<dbReference type="Proteomes" id="UP001595075">
    <property type="component" value="Unassembled WGS sequence"/>
</dbReference>
<dbReference type="PANTHER" id="PTHR34883:SF17">
    <property type="entry name" value="CUPREDOXIN"/>
    <property type="match status" value="1"/>
</dbReference>
<sequence length="272" mass="26880">MFSSSTLVTLAAVLATASAQAGTTIQVTVGKGGNIYTPNDIKAEIGTNIEFSFFPMNHTVTESSFKDPCQPLENGFFSTFVPTRDSPSGSTFTITVKDKKPIWLYCGQGRHCQTGMVAAINAPATGNTFEAFTLLAKNATASTSPPGGVVGGILKLAGAANASGSASVSPSGSAAASGLTTVSSISTVQTTVTATITAVVTKDGSTYATTYPSTYGTTYTTGIAQTTVAIAPVGAGTSTSASASASNTGAAAGLAVNGGMAGAVLLAGLAML</sequence>
<feature type="signal peptide" evidence="1">
    <location>
        <begin position="1"/>
        <end position="21"/>
    </location>
</feature>
<protein>
    <recommendedName>
        <fullName evidence="4">Extracellular serine-rich protein</fullName>
    </recommendedName>
</protein>
<evidence type="ECO:0000313" key="2">
    <source>
        <dbReference type="EMBL" id="KAL2064434.1"/>
    </source>
</evidence>
<keyword evidence="1" id="KW-0732">Signal</keyword>
<keyword evidence="3" id="KW-1185">Reference proteome</keyword>
<gene>
    <name evidence="2" type="ORF">VTL71DRAFT_4928</name>
</gene>
<comment type="caution">
    <text evidence="2">The sequence shown here is derived from an EMBL/GenBank/DDBJ whole genome shotgun (WGS) entry which is preliminary data.</text>
</comment>
<evidence type="ECO:0008006" key="4">
    <source>
        <dbReference type="Google" id="ProtNLM"/>
    </source>
</evidence>
<dbReference type="InterPro" id="IPR052953">
    <property type="entry name" value="Ser-rich/MCO-related"/>
</dbReference>
<dbReference type="Gene3D" id="2.60.40.420">
    <property type="entry name" value="Cupredoxins - blue copper proteins"/>
    <property type="match status" value="1"/>
</dbReference>
<dbReference type="SUPFAM" id="SSF49503">
    <property type="entry name" value="Cupredoxins"/>
    <property type="match status" value="1"/>
</dbReference>
<name>A0ABR4C3F0_9HELO</name>
<proteinExistence type="predicted"/>
<evidence type="ECO:0000313" key="3">
    <source>
        <dbReference type="Proteomes" id="UP001595075"/>
    </source>
</evidence>
<feature type="chain" id="PRO_5045595542" description="Extracellular serine-rich protein" evidence="1">
    <location>
        <begin position="22"/>
        <end position="272"/>
    </location>
</feature>
<dbReference type="EMBL" id="JAZHXI010000014">
    <property type="protein sequence ID" value="KAL2064434.1"/>
    <property type="molecule type" value="Genomic_DNA"/>
</dbReference>
<dbReference type="InterPro" id="IPR008972">
    <property type="entry name" value="Cupredoxin"/>
</dbReference>
<evidence type="ECO:0000256" key="1">
    <source>
        <dbReference type="SAM" id="SignalP"/>
    </source>
</evidence>